<protein>
    <submittedName>
        <fullName evidence="1">Uncharacterized protein</fullName>
    </submittedName>
</protein>
<name>A0ABN8S5Z6_9CNID</name>
<evidence type="ECO:0000313" key="2">
    <source>
        <dbReference type="Proteomes" id="UP001159405"/>
    </source>
</evidence>
<comment type="caution">
    <text evidence="1">The sequence shown here is derived from an EMBL/GenBank/DDBJ whole genome shotgun (WGS) entry which is preliminary data.</text>
</comment>
<sequence length="150" mass="17656">MQHSPLISFYCCHYEDHYEHNLLSIPTNDLRELLQLILEENSFKFNERPFIQTHGVAMGAKTAVAFFVIFMADLEKRLLIASPYKPLVWKRLIDDIFSLWDISMKEVYNFVDFANMCHPSIKFTCEMSSKCAVFLDTEFTDRKEATRKKT</sequence>
<proteinExistence type="predicted"/>
<accession>A0ABN8S5Z6</accession>
<organism evidence="1 2">
    <name type="scientific">Porites lobata</name>
    <dbReference type="NCBI Taxonomy" id="104759"/>
    <lineage>
        <taxon>Eukaryota</taxon>
        <taxon>Metazoa</taxon>
        <taxon>Cnidaria</taxon>
        <taxon>Anthozoa</taxon>
        <taxon>Hexacorallia</taxon>
        <taxon>Scleractinia</taxon>
        <taxon>Fungiina</taxon>
        <taxon>Poritidae</taxon>
        <taxon>Porites</taxon>
    </lineage>
</organism>
<dbReference type="Proteomes" id="UP001159405">
    <property type="component" value="Unassembled WGS sequence"/>
</dbReference>
<reference evidence="1 2" key="1">
    <citation type="submission" date="2022-05" db="EMBL/GenBank/DDBJ databases">
        <authorList>
            <consortium name="Genoscope - CEA"/>
            <person name="William W."/>
        </authorList>
    </citation>
    <scope>NUCLEOTIDE SEQUENCE [LARGE SCALE GENOMIC DNA]</scope>
</reference>
<keyword evidence="2" id="KW-1185">Reference proteome</keyword>
<dbReference type="PANTHER" id="PTHR21301">
    <property type="entry name" value="REVERSE TRANSCRIPTASE"/>
    <property type="match status" value="1"/>
</dbReference>
<dbReference type="PANTHER" id="PTHR21301:SF10">
    <property type="entry name" value="REVERSE TRANSCRIPTASE DOMAIN-CONTAINING PROTEIN"/>
    <property type="match status" value="1"/>
</dbReference>
<dbReference type="EMBL" id="CALNXK010000526">
    <property type="protein sequence ID" value="CAH3187156.1"/>
    <property type="molecule type" value="Genomic_DNA"/>
</dbReference>
<evidence type="ECO:0000313" key="1">
    <source>
        <dbReference type="EMBL" id="CAH3187156.1"/>
    </source>
</evidence>
<gene>
    <name evidence="1" type="ORF">PLOB_00036888</name>
</gene>